<evidence type="ECO:0000313" key="11">
    <source>
        <dbReference type="EMBL" id="MEP0867614.1"/>
    </source>
</evidence>
<dbReference type="CDD" id="cd01031">
    <property type="entry name" value="EriC"/>
    <property type="match status" value="1"/>
</dbReference>
<dbReference type="InterPro" id="IPR014743">
    <property type="entry name" value="Cl-channel_core"/>
</dbReference>
<feature type="transmembrane region" description="Helical" evidence="9">
    <location>
        <begin position="253"/>
        <end position="270"/>
    </location>
</feature>
<keyword evidence="8" id="KW-0129">CBS domain</keyword>
<feature type="transmembrane region" description="Helical" evidence="9">
    <location>
        <begin position="352"/>
        <end position="371"/>
    </location>
</feature>
<evidence type="ECO:0000259" key="10">
    <source>
        <dbReference type="PROSITE" id="PS51371"/>
    </source>
</evidence>
<dbReference type="SUPFAM" id="SSF52402">
    <property type="entry name" value="Adenine nucleotide alpha hydrolases-like"/>
    <property type="match status" value="2"/>
</dbReference>
<sequence length="892" mass="95056">MNYLRELSSRLKSFKLKLKTQKRYIASLQFKTFLRPRRRVAIAEACLIGLVSGLSGVLLKVSVGALGAWRVHASHFLPAWIVLPVIGLSFGFLSGWLVERQAPEAAGSGIPYVKAALAQFPIALNLRVAIVKLLSSILALGSGLTLGRQGPTVHVGAAVAAQLSHWVPTSPDHRRQMIAAGAGAGLAAGFNAPIAGVLFIVEELLQDLSDLTLGTAILASFIGAVVSRLLGGRSLELNLTITASQSSFSVQEIPFYLLLGALAGLLGAWFSKGIFASLGFYRTLKLPLSQRVALAGLISGIAIALLPESFRDNTGLREFLVTGEAAWQFTTIAFVVQYILTLVACGSGAPGGLFSPSLILGSGLGYLVGLLQQATLGVGSPATYSLAGMGAFFCAVAKAPITSIVIVFEMTMDFNLVLPLMIGSVVSYLVSEKITRGSLYSRLLEWNGIHLEKKPTTDGLLANLKAEDVMQRRVETLPSNISLDEATQAFSRSHHRGFPVVDKGLLVGIVTQTDLAIYKERSLPGNLPLSRIMTPQPVTVGATASLGDVLYLLNRYQISRLPVTEGRKLIGIITRADIIKAEADKLNGQTGSIGPRSEPSYVVYQTRAPAIGTGRMLVPLANPQTAPALLQMAAAIARDRNYELECLQVILVGRSSAPAQSPVKTGASRRLLRQAEKLGKELNIPIHTQIRVSHDIAQAILETINERHINVLLMGWKGTSITQGRIFGDVVDTIIRQAPCELVLVKIGQGFTSNSSFCLLPSAFRKWLVPIAGGPNAQQALQILPSLLSLSQTPAIQLAQIFHPSTLLPDTAVLEKSALFLSSQLSASVMAIPVRATSVSDAVINLAHADDCDVVVLGASREGMLQQAIKGNIPEAIARGVKSTVILVRSAQ</sequence>
<gene>
    <name evidence="11" type="ORF">NDI37_24505</name>
</gene>
<evidence type="ECO:0000256" key="7">
    <source>
        <dbReference type="ARBA" id="ARBA00023214"/>
    </source>
</evidence>
<dbReference type="SUPFAM" id="SSF54631">
    <property type="entry name" value="CBS-domain pair"/>
    <property type="match status" value="1"/>
</dbReference>
<keyword evidence="3 9" id="KW-0812">Transmembrane</keyword>
<evidence type="ECO:0000256" key="5">
    <source>
        <dbReference type="ARBA" id="ARBA00023065"/>
    </source>
</evidence>
<evidence type="ECO:0000313" key="12">
    <source>
        <dbReference type="Proteomes" id="UP001442494"/>
    </source>
</evidence>
<evidence type="ECO:0000256" key="8">
    <source>
        <dbReference type="PROSITE-ProRule" id="PRU00703"/>
    </source>
</evidence>
<dbReference type="RefSeq" id="WP_190427644.1">
    <property type="nucleotide sequence ID" value="NZ_JAMPKK010000078.1"/>
</dbReference>
<dbReference type="Pfam" id="PF00582">
    <property type="entry name" value="Usp"/>
    <property type="match status" value="2"/>
</dbReference>
<comment type="subcellular location">
    <subcellularLocation>
        <location evidence="1">Membrane</location>
        <topology evidence="1">Multi-pass membrane protein</topology>
    </subcellularLocation>
</comment>
<feature type="domain" description="CBS" evidence="10">
    <location>
        <begin position="470"/>
        <end position="525"/>
    </location>
</feature>
<feature type="transmembrane region" description="Helical" evidence="9">
    <location>
        <begin position="40"/>
        <end position="59"/>
    </location>
</feature>
<name>A0ABV0JVX2_9CYAN</name>
<feature type="domain" description="CBS" evidence="10">
    <location>
        <begin position="533"/>
        <end position="590"/>
    </location>
</feature>
<dbReference type="InterPro" id="IPR001807">
    <property type="entry name" value="ClC"/>
</dbReference>
<evidence type="ECO:0000256" key="3">
    <source>
        <dbReference type="ARBA" id="ARBA00022692"/>
    </source>
</evidence>
<dbReference type="Pfam" id="PF00654">
    <property type="entry name" value="Voltage_CLC"/>
    <property type="match status" value="1"/>
</dbReference>
<proteinExistence type="predicted"/>
<dbReference type="InterPro" id="IPR046342">
    <property type="entry name" value="CBS_dom_sf"/>
</dbReference>
<feature type="transmembrane region" description="Helical" evidence="9">
    <location>
        <begin position="319"/>
        <end position="340"/>
    </location>
</feature>
<feature type="transmembrane region" description="Helical" evidence="9">
    <location>
        <begin position="79"/>
        <end position="98"/>
    </location>
</feature>
<feature type="transmembrane region" description="Helical" evidence="9">
    <location>
        <begin position="383"/>
        <end position="408"/>
    </location>
</feature>
<evidence type="ECO:0000256" key="1">
    <source>
        <dbReference type="ARBA" id="ARBA00004141"/>
    </source>
</evidence>
<evidence type="ECO:0000256" key="6">
    <source>
        <dbReference type="ARBA" id="ARBA00023136"/>
    </source>
</evidence>
<dbReference type="PROSITE" id="PS51371">
    <property type="entry name" value="CBS"/>
    <property type="match status" value="2"/>
</dbReference>
<dbReference type="Gene3D" id="1.10.3080.10">
    <property type="entry name" value="Clc chloride channel"/>
    <property type="match status" value="1"/>
</dbReference>
<dbReference type="InterPro" id="IPR000644">
    <property type="entry name" value="CBS_dom"/>
</dbReference>
<organism evidence="11 12">
    <name type="scientific">Funiculus sociatus GB2-A5</name>
    <dbReference type="NCBI Taxonomy" id="2933946"/>
    <lineage>
        <taxon>Bacteria</taxon>
        <taxon>Bacillati</taxon>
        <taxon>Cyanobacteriota</taxon>
        <taxon>Cyanophyceae</taxon>
        <taxon>Coleofasciculales</taxon>
        <taxon>Coleofasciculaceae</taxon>
        <taxon>Funiculus</taxon>
    </lineage>
</organism>
<protein>
    <submittedName>
        <fullName evidence="11">Chloride channel protein</fullName>
    </submittedName>
</protein>
<keyword evidence="5" id="KW-0406">Ion transport</keyword>
<dbReference type="SUPFAM" id="SSF81340">
    <property type="entry name" value="Clc chloride channel"/>
    <property type="match status" value="1"/>
</dbReference>
<evidence type="ECO:0000256" key="4">
    <source>
        <dbReference type="ARBA" id="ARBA00022989"/>
    </source>
</evidence>
<keyword evidence="7" id="KW-0868">Chloride</keyword>
<dbReference type="Gene3D" id="3.40.50.12370">
    <property type="match status" value="1"/>
</dbReference>
<feature type="transmembrane region" description="Helical" evidence="9">
    <location>
        <begin position="290"/>
        <end position="307"/>
    </location>
</feature>
<dbReference type="InterPro" id="IPR006016">
    <property type="entry name" value="UspA"/>
</dbReference>
<dbReference type="EMBL" id="JAMPKK010000078">
    <property type="protein sequence ID" value="MEP0867614.1"/>
    <property type="molecule type" value="Genomic_DNA"/>
</dbReference>
<feature type="transmembrane region" description="Helical" evidence="9">
    <location>
        <begin position="414"/>
        <end position="431"/>
    </location>
</feature>
<feature type="transmembrane region" description="Helical" evidence="9">
    <location>
        <begin position="178"/>
        <end position="201"/>
    </location>
</feature>
<dbReference type="Gene3D" id="3.10.580.10">
    <property type="entry name" value="CBS-domain"/>
    <property type="match status" value="1"/>
</dbReference>
<dbReference type="PANTHER" id="PTHR45711:SF10">
    <property type="entry name" value="CHLORIDE CHANNEL PROTEIN"/>
    <property type="match status" value="1"/>
</dbReference>
<dbReference type="PANTHER" id="PTHR45711">
    <property type="entry name" value="CHLORIDE CHANNEL PROTEIN"/>
    <property type="match status" value="1"/>
</dbReference>
<dbReference type="Proteomes" id="UP001442494">
    <property type="component" value="Unassembled WGS sequence"/>
</dbReference>
<comment type="caution">
    <text evidence="11">The sequence shown here is derived from an EMBL/GenBank/DDBJ whole genome shotgun (WGS) entry which is preliminary data.</text>
</comment>
<accession>A0ABV0JVX2</accession>
<dbReference type="PRINTS" id="PR00762">
    <property type="entry name" value="CLCHANNEL"/>
</dbReference>
<dbReference type="Pfam" id="PF00571">
    <property type="entry name" value="CBS"/>
    <property type="match status" value="2"/>
</dbReference>
<keyword evidence="4 9" id="KW-1133">Transmembrane helix</keyword>
<reference evidence="11 12" key="1">
    <citation type="submission" date="2022-04" db="EMBL/GenBank/DDBJ databases">
        <title>Positive selection, recombination, and allopatry shape intraspecific diversity of widespread and dominant cyanobacteria.</title>
        <authorList>
            <person name="Wei J."/>
            <person name="Shu W."/>
            <person name="Hu C."/>
        </authorList>
    </citation>
    <scope>NUCLEOTIDE SEQUENCE [LARGE SCALE GENOMIC DNA]</scope>
    <source>
        <strain evidence="11 12">GB2-A5</strain>
    </source>
</reference>
<keyword evidence="12" id="KW-1185">Reference proteome</keyword>
<keyword evidence="2" id="KW-0813">Transport</keyword>
<evidence type="ECO:0000256" key="9">
    <source>
        <dbReference type="SAM" id="Phobius"/>
    </source>
</evidence>
<dbReference type="SMART" id="SM00116">
    <property type="entry name" value="CBS"/>
    <property type="match status" value="2"/>
</dbReference>
<evidence type="ECO:0000256" key="2">
    <source>
        <dbReference type="ARBA" id="ARBA00022448"/>
    </source>
</evidence>
<keyword evidence="6 9" id="KW-0472">Membrane</keyword>